<evidence type="ECO:0000256" key="8">
    <source>
        <dbReference type="ARBA" id="ARBA00023242"/>
    </source>
</evidence>
<evidence type="ECO:0000256" key="1">
    <source>
        <dbReference type="ARBA" id="ARBA00004496"/>
    </source>
</evidence>
<evidence type="ECO:0000256" key="9">
    <source>
        <dbReference type="ARBA" id="ARBA00030617"/>
    </source>
</evidence>
<keyword evidence="7" id="KW-0694">RNA-binding</keyword>
<dbReference type="Proteomes" id="UP000186594">
    <property type="component" value="Unassembled WGS sequence"/>
</dbReference>
<dbReference type="EMBL" id="LXFE01000181">
    <property type="protein sequence ID" value="OLL26459.1"/>
    <property type="molecule type" value="Genomic_DNA"/>
</dbReference>
<keyword evidence="5" id="KW-0698">rRNA processing</keyword>
<keyword evidence="6" id="KW-0271">Exosome</keyword>
<sequence>MTDQGASYNLDLSAEAFKCILPEEYQRKFIENGIRPDGRKFSESRSLTVQSNALSDTNGSCLVRCGSTIFICGIRAETAEPDIQNPNQGWVVPNVDFSPMCSPKLRPGPPSDMAQAMSERIYSIFQSSKLLSLADLCIEPGKVAWVLYAEITCLNLDGNAFDSAWLAFISALESTTLPIAYWNEDTQAVLCKEGKRPVRLNRILYSFSYGLFKGKHVLADLTEDEEDLISENVTIMHGSDGQLAHVSFAGSNILPDILSNCIALTHQRYNHVQGLVS</sequence>
<reference evidence="11 12" key="1">
    <citation type="submission" date="2016-04" db="EMBL/GenBank/DDBJ databases">
        <title>Evolutionary innovation and constraint leading to complex multicellularity in the Ascomycota.</title>
        <authorList>
            <person name="Cisse O."/>
            <person name="Nguyen A."/>
            <person name="Hewitt D.A."/>
            <person name="Jedd G."/>
            <person name="Stajich J.E."/>
        </authorList>
    </citation>
    <scope>NUCLEOTIDE SEQUENCE [LARGE SCALE GENOMIC DNA]</scope>
    <source>
        <strain evidence="11 12">DAH-3</strain>
    </source>
</reference>
<dbReference type="Pfam" id="PF01138">
    <property type="entry name" value="RNase_PH"/>
    <property type="match status" value="1"/>
</dbReference>
<comment type="similarity">
    <text evidence="3">Belongs to the RNase PH family.</text>
</comment>
<gene>
    <name evidence="11" type="ORF">NEOLI_001118</name>
</gene>
<evidence type="ECO:0000259" key="10">
    <source>
        <dbReference type="Pfam" id="PF01138"/>
    </source>
</evidence>
<dbReference type="InterPro" id="IPR020568">
    <property type="entry name" value="Ribosomal_Su5_D2-typ_SF"/>
</dbReference>
<dbReference type="OMA" id="EIKAFWV"/>
<dbReference type="GO" id="GO:0034476">
    <property type="term" value="P:U5 snRNA 3'-end processing"/>
    <property type="evidence" value="ECO:0007669"/>
    <property type="project" value="TreeGrafter"/>
</dbReference>
<keyword evidence="4" id="KW-0963">Cytoplasm</keyword>
<dbReference type="PANTHER" id="PTHR11097">
    <property type="entry name" value="EXOSOME COMPLEX EXONUCLEASE RIBOSOMAL RNA PROCESSING PROTEIN"/>
    <property type="match status" value="1"/>
</dbReference>
<dbReference type="GO" id="GO:0000177">
    <property type="term" value="C:cytoplasmic exosome (RNase complex)"/>
    <property type="evidence" value="ECO:0007669"/>
    <property type="project" value="TreeGrafter"/>
</dbReference>
<dbReference type="InterPro" id="IPR001247">
    <property type="entry name" value="ExoRNase_PH_dom1"/>
</dbReference>
<dbReference type="GO" id="GO:0000467">
    <property type="term" value="P:exonucleolytic trimming to generate mature 3'-end of 5.8S rRNA from tricistronic rRNA transcript (SSU-rRNA, 5.8S rRNA, LSU-rRNA)"/>
    <property type="evidence" value="ECO:0007669"/>
    <property type="project" value="TreeGrafter"/>
</dbReference>
<accession>A0A1U7LV10</accession>
<dbReference type="InterPro" id="IPR036345">
    <property type="entry name" value="ExoRNase_PH_dom2_sf"/>
</dbReference>
<keyword evidence="8" id="KW-0539">Nucleus</keyword>
<dbReference type="GO" id="GO:0071038">
    <property type="term" value="P:TRAMP-dependent tRNA surveillance pathway"/>
    <property type="evidence" value="ECO:0007669"/>
    <property type="project" value="TreeGrafter"/>
</dbReference>
<organism evidence="11 12">
    <name type="scientific">Neolecta irregularis (strain DAH-3)</name>
    <dbReference type="NCBI Taxonomy" id="1198029"/>
    <lineage>
        <taxon>Eukaryota</taxon>
        <taxon>Fungi</taxon>
        <taxon>Dikarya</taxon>
        <taxon>Ascomycota</taxon>
        <taxon>Taphrinomycotina</taxon>
        <taxon>Neolectales</taxon>
        <taxon>Neolectaceae</taxon>
        <taxon>Neolecta</taxon>
    </lineage>
</organism>
<dbReference type="GO" id="GO:0035925">
    <property type="term" value="F:mRNA 3'-UTR AU-rich region binding"/>
    <property type="evidence" value="ECO:0007669"/>
    <property type="project" value="TreeGrafter"/>
</dbReference>
<comment type="caution">
    <text evidence="11">The sequence shown here is derived from an EMBL/GenBank/DDBJ whole genome shotgun (WGS) entry which is preliminary data.</text>
</comment>
<name>A0A1U7LV10_NEOID</name>
<protein>
    <recommendedName>
        <fullName evidence="9">Ribosomal RNA-processing protein 43</fullName>
    </recommendedName>
</protein>
<dbReference type="AlphaFoldDB" id="A0A1U7LV10"/>
<comment type="subcellular location">
    <subcellularLocation>
        <location evidence="1">Cytoplasm</location>
    </subcellularLocation>
    <subcellularLocation>
        <location evidence="2">Nucleus</location>
        <location evidence="2">Nucleolus</location>
    </subcellularLocation>
</comment>
<dbReference type="GO" id="GO:0000176">
    <property type="term" value="C:nuclear exosome (RNase complex)"/>
    <property type="evidence" value="ECO:0007669"/>
    <property type="project" value="TreeGrafter"/>
</dbReference>
<dbReference type="SUPFAM" id="SSF54211">
    <property type="entry name" value="Ribosomal protein S5 domain 2-like"/>
    <property type="match status" value="1"/>
</dbReference>
<dbReference type="InterPro" id="IPR050590">
    <property type="entry name" value="Exosome_comp_Rrp42_subfam"/>
</dbReference>
<dbReference type="GO" id="GO:0071028">
    <property type="term" value="P:nuclear mRNA surveillance"/>
    <property type="evidence" value="ECO:0007669"/>
    <property type="project" value="TreeGrafter"/>
</dbReference>
<evidence type="ECO:0000313" key="12">
    <source>
        <dbReference type="Proteomes" id="UP000186594"/>
    </source>
</evidence>
<dbReference type="InterPro" id="IPR027408">
    <property type="entry name" value="PNPase/RNase_PH_dom_sf"/>
</dbReference>
<dbReference type="GO" id="GO:0071035">
    <property type="term" value="P:nuclear polyadenylation-dependent rRNA catabolic process"/>
    <property type="evidence" value="ECO:0007669"/>
    <property type="project" value="TreeGrafter"/>
</dbReference>
<evidence type="ECO:0000256" key="5">
    <source>
        <dbReference type="ARBA" id="ARBA00022552"/>
    </source>
</evidence>
<dbReference type="Gene3D" id="3.30.230.70">
    <property type="entry name" value="GHMP Kinase, N-terminal domain"/>
    <property type="match status" value="1"/>
</dbReference>
<dbReference type="SUPFAM" id="SSF55666">
    <property type="entry name" value="Ribonuclease PH domain 2-like"/>
    <property type="match status" value="1"/>
</dbReference>
<dbReference type="STRING" id="1198029.A0A1U7LV10"/>
<proteinExistence type="inferred from homology"/>
<evidence type="ECO:0000256" key="7">
    <source>
        <dbReference type="ARBA" id="ARBA00022884"/>
    </source>
</evidence>
<dbReference type="GO" id="GO:0034475">
    <property type="term" value="P:U4 snRNA 3'-end processing"/>
    <property type="evidence" value="ECO:0007669"/>
    <property type="project" value="TreeGrafter"/>
</dbReference>
<dbReference type="GO" id="GO:0034473">
    <property type="term" value="P:U1 snRNA 3'-end processing"/>
    <property type="evidence" value="ECO:0007669"/>
    <property type="project" value="TreeGrafter"/>
</dbReference>
<evidence type="ECO:0000256" key="3">
    <source>
        <dbReference type="ARBA" id="ARBA00006678"/>
    </source>
</evidence>
<evidence type="ECO:0000313" key="11">
    <source>
        <dbReference type="EMBL" id="OLL26459.1"/>
    </source>
</evidence>
<dbReference type="GO" id="GO:0016075">
    <property type="term" value="P:rRNA catabolic process"/>
    <property type="evidence" value="ECO:0007669"/>
    <property type="project" value="TreeGrafter"/>
</dbReference>
<dbReference type="GO" id="GO:0005730">
    <property type="term" value="C:nucleolus"/>
    <property type="evidence" value="ECO:0007669"/>
    <property type="project" value="UniProtKB-SubCell"/>
</dbReference>
<feature type="domain" description="Exoribonuclease phosphorolytic" evidence="10">
    <location>
        <begin position="43"/>
        <end position="178"/>
    </location>
</feature>
<evidence type="ECO:0000256" key="2">
    <source>
        <dbReference type="ARBA" id="ARBA00004604"/>
    </source>
</evidence>
<evidence type="ECO:0000256" key="6">
    <source>
        <dbReference type="ARBA" id="ARBA00022835"/>
    </source>
</evidence>
<evidence type="ECO:0000256" key="4">
    <source>
        <dbReference type="ARBA" id="ARBA00022490"/>
    </source>
</evidence>
<keyword evidence="12" id="KW-1185">Reference proteome</keyword>
<dbReference type="OrthoDB" id="45882at2759"/>
<dbReference type="PANTHER" id="PTHR11097:SF9">
    <property type="entry name" value="EXOSOME COMPLEX COMPONENT RRP43"/>
    <property type="match status" value="1"/>
</dbReference>